<evidence type="ECO:0000313" key="3">
    <source>
        <dbReference type="Proteomes" id="UP001152795"/>
    </source>
</evidence>
<dbReference type="GO" id="GO:0043020">
    <property type="term" value="C:NADPH oxidase complex"/>
    <property type="evidence" value="ECO:0007669"/>
    <property type="project" value="TreeGrafter"/>
</dbReference>
<dbReference type="OrthoDB" id="6381081at2759"/>
<evidence type="ECO:0000256" key="1">
    <source>
        <dbReference type="ARBA" id="ARBA00023002"/>
    </source>
</evidence>
<dbReference type="AlphaFoldDB" id="A0A6S7LR23"/>
<dbReference type="SUPFAM" id="SSF52343">
    <property type="entry name" value="Ferredoxin reductase-like, C-terminal NADP-linked domain"/>
    <property type="match status" value="1"/>
</dbReference>
<sequence>KTERHLRQRKLYSSLKKEPTWRKKNNSEEKIQKFFAIPEENGINSKTSITLKSIKSISSSSLSEIPDTGIGKLEIYVDGPYGAPAEHFFEAEHAVLISSGIGVTPFASILQTIMLRYKSASHSCPNCEHSWVGNVPFSLRKLQK</sequence>
<accession>A0A6S7LR23</accession>
<evidence type="ECO:0000313" key="2">
    <source>
        <dbReference type="EMBL" id="CAB4041442.1"/>
    </source>
</evidence>
<dbReference type="PANTHER" id="PTHR11972:SF58">
    <property type="entry name" value="NADPH OXIDASE 5"/>
    <property type="match status" value="1"/>
</dbReference>
<feature type="non-terminal residue" evidence="2">
    <location>
        <position position="1"/>
    </location>
</feature>
<keyword evidence="1" id="KW-0560">Oxidoreductase</keyword>
<feature type="non-terminal residue" evidence="2">
    <location>
        <position position="144"/>
    </location>
</feature>
<dbReference type="PANTHER" id="PTHR11972">
    <property type="entry name" value="NADPH OXIDASE"/>
    <property type="match status" value="1"/>
</dbReference>
<dbReference type="GO" id="GO:0016175">
    <property type="term" value="F:superoxide-generating NAD(P)H oxidase activity"/>
    <property type="evidence" value="ECO:0007669"/>
    <property type="project" value="TreeGrafter"/>
</dbReference>
<dbReference type="GO" id="GO:0006952">
    <property type="term" value="P:defense response"/>
    <property type="evidence" value="ECO:0007669"/>
    <property type="project" value="TreeGrafter"/>
</dbReference>
<protein>
    <submittedName>
        <fullName evidence="2">NADPH oxidase 5</fullName>
    </submittedName>
</protein>
<name>A0A6S7LR23_PARCT</name>
<comment type="caution">
    <text evidence="2">The sequence shown here is derived from an EMBL/GenBank/DDBJ whole genome shotgun (WGS) entry which is preliminary data.</text>
</comment>
<gene>
    <name evidence="2" type="ORF">PACLA_8A088975</name>
</gene>
<organism evidence="2 3">
    <name type="scientific">Paramuricea clavata</name>
    <name type="common">Red gorgonian</name>
    <name type="synonym">Violescent sea-whip</name>
    <dbReference type="NCBI Taxonomy" id="317549"/>
    <lineage>
        <taxon>Eukaryota</taxon>
        <taxon>Metazoa</taxon>
        <taxon>Cnidaria</taxon>
        <taxon>Anthozoa</taxon>
        <taxon>Octocorallia</taxon>
        <taxon>Malacalcyonacea</taxon>
        <taxon>Plexauridae</taxon>
        <taxon>Paramuricea</taxon>
    </lineage>
</organism>
<keyword evidence="3" id="KW-1185">Reference proteome</keyword>
<dbReference type="GO" id="GO:0042554">
    <property type="term" value="P:superoxide anion generation"/>
    <property type="evidence" value="ECO:0007669"/>
    <property type="project" value="TreeGrafter"/>
</dbReference>
<dbReference type="Proteomes" id="UP001152795">
    <property type="component" value="Unassembled WGS sequence"/>
</dbReference>
<dbReference type="InterPro" id="IPR050369">
    <property type="entry name" value="RBOH/FRE"/>
</dbReference>
<dbReference type="InterPro" id="IPR000778">
    <property type="entry name" value="Cyt_b245_heavy_chain"/>
</dbReference>
<proteinExistence type="predicted"/>
<dbReference type="Gene3D" id="3.40.50.80">
    <property type="entry name" value="Nucleotide-binding domain of ferredoxin-NADP reductase (FNR) module"/>
    <property type="match status" value="1"/>
</dbReference>
<dbReference type="PRINTS" id="PR00466">
    <property type="entry name" value="GP91PHOX"/>
</dbReference>
<dbReference type="EMBL" id="CACRXK020028325">
    <property type="protein sequence ID" value="CAB4041442.1"/>
    <property type="molecule type" value="Genomic_DNA"/>
</dbReference>
<dbReference type="InterPro" id="IPR039261">
    <property type="entry name" value="FNR_nucleotide-bd"/>
</dbReference>
<reference evidence="2" key="1">
    <citation type="submission" date="2020-04" db="EMBL/GenBank/DDBJ databases">
        <authorList>
            <person name="Alioto T."/>
            <person name="Alioto T."/>
            <person name="Gomez Garrido J."/>
        </authorList>
    </citation>
    <scope>NUCLEOTIDE SEQUENCE</scope>
    <source>
        <strain evidence="2">A484AB</strain>
    </source>
</reference>